<name>A0ABN7UJP4_GIGMA</name>
<comment type="caution">
    <text evidence="1">The sequence shown here is derived from an EMBL/GenBank/DDBJ whole genome shotgun (WGS) entry which is preliminary data.</text>
</comment>
<dbReference type="Proteomes" id="UP000789901">
    <property type="component" value="Unassembled WGS sequence"/>
</dbReference>
<evidence type="ECO:0000313" key="2">
    <source>
        <dbReference type="Proteomes" id="UP000789901"/>
    </source>
</evidence>
<evidence type="ECO:0000313" key="1">
    <source>
        <dbReference type="EMBL" id="CAG8613880.1"/>
    </source>
</evidence>
<keyword evidence="2" id="KW-1185">Reference proteome</keyword>
<accession>A0ABN7UJP4</accession>
<protein>
    <submittedName>
        <fullName evidence="1">29675_t:CDS:1</fullName>
    </submittedName>
</protein>
<dbReference type="EMBL" id="CAJVQB010003644">
    <property type="protein sequence ID" value="CAG8613880.1"/>
    <property type="molecule type" value="Genomic_DNA"/>
</dbReference>
<reference evidence="1 2" key="1">
    <citation type="submission" date="2021-06" db="EMBL/GenBank/DDBJ databases">
        <authorList>
            <person name="Kallberg Y."/>
            <person name="Tangrot J."/>
            <person name="Rosling A."/>
        </authorList>
    </citation>
    <scope>NUCLEOTIDE SEQUENCE [LARGE SCALE GENOMIC DNA]</scope>
    <source>
        <strain evidence="1 2">120-4 pot B 10/14</strain>
    </source>
</reference>
<sequence>MSSLIPDDKRAIHGIVDIDYKKRSESESATFNFHITKVSAYGVENNILEEIHKFPFQFQNLLVKKTCAVVNRIEKGKVPQVQPLLIVTACFIIDTYCH</sequence>
<gene>
    <name evidence="1" type="ORF">GMARGA_LOCUS7494</name>
</gene>
<proteinExistence type="predicted"/>
<organism evidence="1 2">
    <name type="scientific">Gigaspora margarita</name>
    <dbReference type="NCBI Taxonomy" id="4874"/>
    <lineage>
        <taxon>Eukaryota</taxon>
        <taxon>Fungi</taxon>
        <taxon>Fungi incertae sedis</taxon>
        <taxon>Mucoromycota</taxon>
        <taxon>Glomeromycotina</taxon>
        <taxon>Glomeromycetes</taxon>
        <taxon>Diversisporales</taxon>
        <taxon>Gigasporaceae</taxon>
        <taxon>Gigaspora</taxon>
    </lineage>
</organism>
<feature type="non-terminal residue" evidence="1">
    <location>
        <position position="98"/>
    </location>
</feature>